<organism evidence="1 2">
    <name type="scientific">Portunus trituberculatus</name>
    <name type="common">Swimming crab</name>
    <name type="synonym">Neptunus trituberculatus</name>
    <dbReference type="NCBI Taxonomy" id="210409"/>
    <lineage>
        <taxon>Eukaryota</taxon>
        <taxon>Metazoa</taxon>
        <taxon>Ecdysozoa</taxon>
        <taxon>Arthropoda</taxon>
        <taxon>Crustacea</taxon>
        <taxon>Multicrustacea</taxon>
        <taxon>Malacostraca</taxon>
        <taxon>Eumalacostraca</taxon>
        <taxon>Eucarida</taxon>
        <taxon>Decapoda</taxon>
        <taxon>Pleocyemata</taxon>
        <taxon>Brachyura</taxon>
        <taxon>Eubrachyura</taxon>
        <taxon>Portunoidea</taxon>
        <taxon>Portunidae</taxon>
        <taxon>Portuninae</taxon>
        <taxon>Portunus</taxon>
    </lineage>
</organism>
<gene>
    <name evidence="1" type="ORF">E2C01_021820</name>
</gene>
<sequence>MPPLLLQPCCTRLSSSFNPYSVQLFNTQVSKYSHSFIPFSGKLWNSLPTSVFPSSYNLTYFKREVSRHLSLSFGEFFTNL</sequence>
<evidence type="ECO:0000313" key="1">
    <source>
        <dbReference type="EMBL" id="MPC28612.1"/>
    </source>
</evidence>
<accession>A0A5B7E3L2</accession>
<keyword evidence="2" id="KW-1185">Reference proteome</keyword>
<dbReference type="EMBL" id="VSRR010001941">
    <property type="protein sequence ID" value="MPC28612.1"/>
    <property type="molecule type" value="Genomic_DNA"/>
</dbReference>
<proteinExistence type="predicted"/>
<reference evidence="1 2" key="1">
    <citation type="submission" date="2019-05" db="EMBL/GenBank/DDBJ databases">
        <title>Another draft genome of Portunus trituberculatus and its Hox gene families provides insights of decapod evolution.</title>
        <authorList>
            <person name="Jeong J.-H."/>
            <person name="Song I."/>
            <person name="Kim S."/>
            <person name="Choi T."/>
            <person name="Kim D."/>
            <person name="Ryu S."/>
            <person name="Kim W."/>
        </authorList>
    </citation>
    <scope>NUCLEOTIDE SEQUENCE [LARGE SCALE GENOMIC DNA]</scope>
    <source>
        <tissue evidence="1">Muscle</tissue>
    </source>
</reference>
<comment type="caution">
    <text evidence="1">The sequence shown here is derived from an EMBL/GenBank/DDBJ whole genome shotgun (WGS) entry which is preliminary data.</text>
</comment>
<name>A0A5B7E3L2_PORTR</name>
<protein>
    <submittedName>
        <fullName evidence="1">Uncharacterized protein</fullName>
    </submittedName>
</protein>
<dbReference type="Proteomes" id="UP000324222">
    <property type="component" value="Unassembled WGS sequence"/>
</dbReference>
<evidence type="ECO:0000313" key="2">
    <source>
        <dbReference type="Proteomes" id="UP000324222"/>
    </source>
</evidence>
<dbReference type="AlphaFoldDB" id="A0A5B7E3L2"/>